<comment type="caution">
    <text evidence="1">The sequence shown here is derived from an EMBL/GenBank/DDBJ whole genome shotgun (WGS) entry which is preliminary data.</text>
</comment>
<reference evidence="1 2" key="1">
    <citation type="submission" date="2021-06" db="EMBL/GenBank/DDBJ databases">
        <title>Caerostris extrusa draft genome.</title>
        <authorList>
            <person name="Kono N."/>
            <person name="Arakawa K."/>
        </authorList>
    </citation>
    <scope>NUCLEOTIDE SEQUENCE [LARGE SCALE GENOMIC DNA]</scope>
</reference>
<dbReference type="AlphaFoldDB" id="A0AAV4NBG2"/>
<organism evidence="1 2">
    <name type="scientific">Caerostris extrusa</name>
    <name type="common">Bark spider</name>
    <name type="synonym">Caerostris bankana</name>
    <dbReference type="NCBI Taxonomy" id="172846"/>
    <lineage>
        <taxon>Eukaryota</taxon>
        <taxon>Metazoa</taxon>
        <taxon>Ecdysozoa</taxon>
        <taxon>Arthropoda</taxon>
        <taxon>Chelicerata</taxon>
        <taxon>Arachnida</taxon>
        <taxon>Araneae</taxon>
        <taxon>Araneomorphae</taxon>
        <taxon>Entelegynae</taxon>
        <taxon>Araneoidea</taxon>
        <taxon>Araneidae</taxon>
        <taxon>Caerostris</taxon>
    </lineage>
</organism>
<dbReference type="EMBL" id="BPLR01020660">
    <property type="protein sequence ID" value="GIX81276.1"/>
    <property type="molecule type" value="Genomic_DNA"/>
</dbReference>
<dbReference type="Proteomes" id="UP001054945">
    <property type="component" value="Unassembled WGS sequence"/>
</dbReference>
<gene>
    <name evidence="1" type="ORF">CEXT_516311</name>
</gene>
<evidence type="ECO:0000313" key="1">
    <source>
        <dbReference type="EMBL" id="GIX81276.1"/>
    </source>
</evidence>
<keyword evidence="2" id="KW-1185">Reference proteome</keyword>
<sequence>MFMKTKTVAEEQIRNLIACRTRHTTADSNKQTEQKSKERAELIGGDGEEMRWTEVSGPPEPVRLYYINQAQQSKRTSANEYGEGGGCAKVGAPVSREVSRVSLLLSLSLVLKRSTRPPRVAGGKKFEISSSMTQRGGKCRQDWGCFGDGGGGDREIVKADEKECRMCSVSCILSPEEVMSLFYHFECTNAQKTGQLIENASENKSRMSFSKSIHVVA</sequence>
<accession>A0AAV4NBG2</accession>
<evidence type="ECO:0000313" key="2">
    <source>
        <dbReference type="Proteomes" id="UP001054945"/>
    </source>
</evidence>
<proteinExistence type="predicted"/>
<name>A0AAV4NBG2_CAEEX</name>
<protein>
    <submittedName>
        <fullName evidence="1">Uncharacterized protein</fullName>
    </submittedName>
</protein>